<accession>A0A8H6NC95</accession>
<gene>
    <name evidence="2" type="ORF">CMUS01_08765</name>
</gene>
<name>A0A8H6NC95_9PEZI</name>
<dbReference type="AlphaFoldDB" id="A0A8H6NC95"/>
<keyword evidence="3" id="KW-1185">Reference proteome</keyword>
<dbReference type="InterPro" id="IPR010730">
    <property type="entry name" value="HET"/>
</dbReference>
<dbReference type="PANTHER" id="PTHR33112:SF16">
    <property type="entry name" value="HETEROKARYON INCOMPATIBILITY DOMAIN-CONTAINING PROTEIN"/>
    <property type="match status" value="1"/>
</dbReference>
<feature type="domain" description="Heterokaryon incompatibility" evidence="1">
    <location>
        <begin position="225"/>
        <end position="390"/>
    </location>
</feature>
<reference evidence="2" key="1">
    <citation type="journal article" date="2020" name="Phytopathology">
        <title>Genome Sequence Resources of Colletotrichum truncatum, C. plurivorum, C. musicola, and C. sojae: Four Species Pathogenic to Soybean (Glycine max).</title>
        <authorList>
            <person name="Rogerio F."/>
            <person name="Boufleur T.R."/>
            <person name="Ciampi-Guillardi M."/>
            <person name="Sukno S.A."/>
            <person name="Thon M.R."/>
            <person name="Massola Junior N.S."/>
            <person name="Baroncelli R."/>
        </authorList>
    </citation>
    <scope>NUCLEOTIDE SEQUENCE</scope>
    <source>
        <strain evidence="2">LFN0074</strain>
    </source>
</reference>
<organism evidence="2 3">
    <name type="scientific">Colletotrichum musicola</name>
    <dbReference type="NCBI Taxonomy" id="2175873"/>
    <lineage>
        <taxon>Eukaryota</taxon>
        <taxon>Fungi</taxon>
        <taxon>Dikarya</taxon>
        <taxon>Ascomycota</taxon>
        <taxon>Pezizomycotina</taxon>
        <taxon>Sordariomycetes</taxon>
        <taxon>Hypocreomycetidae</taxon>
        <taxon>Glomerellales</taxon>
        <taxon>Glomerellaceae</taxon>
        <taxon>Colletotrichum</taxon>
        <taxon>Colletotrichum orchidearum species complex</taxon>
    </lineage>
</organism>
<dbReference type="PANTHER" id="PTHR33112">
    <property type="entry name" value="DOMAIN PROTEIN, PUTATIVE-RELATED"/>
    <property type="match status" value="1"/>
</dbReference>
<evidence type="ECO:0000313" key="2">
    <source>
        <dbReference type="EMBL" id="KAF6828004.1"/>
    </source>
</evidence>
<proteinExistence type="predicted"/>
<comment type="caution">
    <text evidence="2">The sequence shown here is derived from an EMBL/GenBank/DDBJ whole genome shotgun (WGS) entry which is preliminary data.</text>
</comment>
<dbReference type="EMBL" id="WIGM01000351">
    <property type="protein sequence ID" value="KAF6828004.1"/>
    <property type="molecule type" value="Genomic_DNA"/>
</dbReference>
<evidence type="ECO:0000313" key="3">
    <source>
        <dbReference type="Proteomes" id="UP000639643"/>
    </source>
</evidence>
<dbReference type="Proteomes" id="UP000639643">
    <property type="component" value="Unassembled WGS sequence"/>
</dbReference>
<evidence type="ECO:0000259" key="1">
    <source>
        <dbReference type="Pfam" id="PF06985"/>
    </source>
</evidence>
<dbReference type="Pfam" id="PF06985">
    <property type="entry name" value="HET"/>
    <property type="match status" value="1"/>
</dbReference>
<dbReference type="OrthoDB" id="4799382at2759"/>
<sequence length="774" mass="87312">MNKKLCDKCSVVIFHDDADHFSEGTNWNDEPTLRHAQEGSKIVILEPARAWRDTLPDLPGLAASADAGCRMCKFLREKLLERKIEYVGDVAIGGGYLWGGQGDAFHVSDTDPGLAFWRCEVYKIEAGARKERVAVLNFDIETSDNNLLQWLRVDSRCAAEPLDPDNVEWLKTELWDCEDECGHTRPASLFVPTRLVDVGHSEEDVPRLVATKDMPDSQRAETVGYAALSYCWGPREEALKQIKTTQSTLSAHCAGMPLSNLSPVVRDTVLVCKALQIRYLWVDALCIIQGDKEDWDRESQMMGEVYYSCSVTICPVSSRSCLQGYLNPRPRGLDLHFQSSRYEHIRGTYRLVLSSTDVDEDRMSRQRPGLSIAVDLRRSAWDTRGWTFQELVLAPRMIIFGSSMSHFACETKSISENGHVSQVSVHGPLRSLMNKALGESPSEIDRSGATRREAYWQWTTVNEVQNRTWTFREDIFPGLSGLAQACAQVTGDIYLAGLWKNDLHYQLVWEAGRPHVGDAESLARNLQHPDPYVAPSWSWASRTRHHEELPDRQFSMLTVTEETLSAQRDSDKVFFSCATLPCHVRPEFTLIDYHMDTLGGNPYGPLRGAFLRIRGKLSPFPCPVERKALGPSGDCRPSYGKFAGGVGTCMLDWGVAETSVQEPGRLRLLLISSCCSATVEWRKMKWLADCDDVDFEDWMPSDEELGGRTFDDGYEDIETCKFCRDPRHKRTGWGLVFYPAEDPGSYVRVGVFVTFAHKGGMELFKQQPEEILLL</sequence>
<protein>
    <recommendedName>
        <fullName evidence="1">Heterokaryon incompatibility domain-containing protein</fullName>
    </recommendedName>
</protein>